<dbReference type="SUPFAM" id="SSF103473">
    <property type="entry name" value="MFS general substrate transporter"/>
    <property type="match status" value="1"/>
</dbReference>
<evidence type="ECO:0000313" key="5">
    <source>
        <dbReference type="EMBL" id="KAF7195815.1"/>
    </source>
</evidence>
<feature type="transmembrane region" description="Helical" evidence="3">
    <location>
        <begin position="422"/>
        <end position="445"/>
    </location>
</feature>
<dbReference type="EMBL" id="JABCIY010000036">
    <property type="protein sequence ID" value="KAF7195815.1"/>
    <property type="molecule type" value="Genomic_DNA"/>
</dbReference>
<keyword evidence="6" id="KW-1185">Reference proteome</keyword>
<feature type="transmembrane region" description="Helical" evidence="3">
    <location>
        <begin position="51"/>
        <end position="72"/>
    </location>
</feature>
<evidence type="ECO:0000256" key="2">
    <source>
        <dbReference type="ARBA" id="ARBA00006727"/>
    </source>
</evidence>
<dbReference type="InterPro" id="IPR050327">
    <property type="entry name" value="Proton-linked_MCT"/>
</dbReference>
<feature type="domain" description="Major facilitator superfamily (MFS) profile" evidence="4">
    <location>
        <begin position="256"/>
        <end position="451"/>
    </location>
</feature>
<dbReference type="InterPro" id="IPR020846">
    <property type="entry name" value="MFS_dom"/>
</dbReference>
<dbReference type="InterPro" id="IPR011701">
    <property type="entry name" value="MFS"/>
</dbReference>
<dbReference type="PROSITE" id="PS50850">
    <property type="entry name" value="MFS"/>
    <property type="match status" value="1"/>
</dbReference>
<comment type="similarity">
    <text evidence="2">Belongs to the major facilitator superfamily. Monocarboxylate porter (TC 2.A.1.13) family.</text>
</comment>
<feature type="transmembrane region" description="Helical" evidence="3">
    <location>
        <begin position="125"/>
        <end position="141"/>
    </location>
</feature>
<feature type="transmembrane region" description="Helical" evidence="3">
    <location>
        <begin position="321"/>
        <end position="342"/>
    </location>
</feature>
<evidence type="ECO:0000259" key="4">
    <source>
        <dbReference type="PROSITE" id="PS50850"/>
    </source>
</evidence>
<dbReference type="AlphaFoldDB" id="A0A8H6VR33"/>
<keyword evidence="3" id="KW-0812">Transmembrane</keyword>
<feature type="transmembrane region" description="Helical" evidence="3">
    <location>
        <begin position="147"/>
        <end position="168"/>
    </location>
</feature>
<dbReference type="Proteomes" id="UP000660729">
    <property type="component" value="Unassembled WGS sequence"/>
</dbReference>
<dbReference type="GO" id="GO:0022857">
    <property type="term" value="F:transmembrane transporter activity"/>
    <property type="evidence" value="ECO:0007669"/>
    <property type="project" value="InterPro"/>
</dbReference>
<comment type="caution">
    <text evidence="5">The sequence shown here is derived from an EMBL/GenBank/DDBJ whole genome shotgun (WGS) entry which is preliminary data.</text>
</comment>
<gene>
    <name evidence="5" type="ORF">HII31_02832</name>
</gene>
<dbReference type="Pfam" id="PF07690">
    <property type="entry name" value="MFS_1"/>
    <property type="match status" value="1"/>
</dbReference>
<evidence type="ECO:0000256" key="3">
    <source>
        <dbReference type="SAM" id="Phobius"/>
    </source>
</evidence>
<evidence type="ECO:0000313" key="6">
    <source>
        <dbReference type="Proteomes" id="UP000660729"/>
    </source>
</evidence>
<name>A0A8H6VR33_9PEZI</name>
<dbReference type="GO" id="GO:0016020">
    <property type="term" value="C:membrane"/>
    <property type="evidence" value="ECO:0007669"/>
    <property type="project" value="UniProtKB-SubCell"/>
</dbReference>
<feature type="transmembrane region" description="Helical" evidence="3">
    <location>
        <begin position="381"/>
        <end position="402"/>
    </location>
</feature>
<reference evidence="5" key="1">
    <citation type="submission" date="2020-04" db="EMBL/GenBank/DDBJ databases">
        <title>Draft genome resource of the tomato pathogen Pseudocercospora fuligena.</title>
        <authorList>
            <person name="Zaccaron A."/>
        </authorList>
    </citation>
    <scope>NUCLEOTIDE SEQUENCE</scope>
    <source>
        <strain evidence="5">PF001</strain>
    </source>
</reference>
<dbReference type="PANTHER" id="PTHR11360">
    <property type="entry name" value="MONOCARBOXYLATE TRANSPORTER"/>
    <property type="match status" value="1"/>
</dbReference>
<feature type="transmembrane region" description="Helical" evidence="3">
    <location>
        <begin position="180"/>
        <end position="200"/>
    </location>
</feature>
<feature type="transmembrane region" description="Helical" evidence="3">
    <location>
        <begin position="348"/>
        <end position="369"/>
    </location>
</feature>
<comment type="subcellular location">
    <subcellularLocation>
        <location evidence="1">Membrane</location>
        <topology evidence="1">Multi-pass membrane protein</topology>
    </subcellularLocation>
</comment>
<proteinExistence type="inferred from homology"/>
<keyword evidence="3" id="KW-1133">Transmembrane helix</keyword>
<organism evidence="5 6">
    <name type="scientific">Pseudocercospora fuligena</name>
    <dbReference type="NCBI Taxonomy" id="685502"/>
    <lineage>
        <taxon>Eukaryota</taxon>
        <taxon>Fungi</taxon>
        <taxon>Dikarya</taxon>
        <taxon>Ascomycota</taxon>
        <taxon>Pezizomycotina</taxon>
        <taxon>Dothideomycetes</taxon>
        <taxon>Dothideomycetidae</taxon>
        <taxon>Mycosphaerellales</taxon>
        <taxon>Mycosphaerellaceae</taxon>
        <taxon>Pseudocercospora</taxon>
    </lineage>
</organism>
<evidence type="ECO:0000256" key="1">
    <source>
        <dbReference type="ARBA" id="ARBA00004141"/>
    </source>
</evidence>
<dbReference type="PANTHER" id="PTHR11360:SF287">
    <property type="entry name" value="MFS MONOCARBOXYLATE TRANSPORTER"/>
    <property type="match status" value="1"/>
</dbReference>
<dbReference type="Gene3D" id="1.20.1250.20">
    <property type="entry name" value="MFS general substrate transporter like domains"/>
    <property type="match status" value="2"/>
</dbReference>
<sequence length="451" mass="48147">MYSATEQSAAASSVEMAEYPATTSQVLASDTDDLNGRAQDALPPTDEGFQAWLALFGSFLSNALIWGLALSFGVLQEYYTNNEPFASHPSGIAAIGTTATGIMYLTMPVFLAAFQRWPNSRRHSLWCSLPIVAIALIGASFTNTVPQLLVCQGIIYAVGGNALVMPSINYINEWFVRKKGLAIGVAIAGDGVGGVITPLILQALLPRVGFRWTLRIMAAIICIPSTPLIFFLKPRVPIGASTISPRIDISFLRHRLFWVFEIFNIVQALGYFLPMNYLPSIAEALNLNSTLGSLTVLAVNLGSVFGCLSVGALVDRFEVTTVILGVSFLSGLAVLVVLGFSITIAPLFIFSLLYGLTASAYSTSWGGVIKKVQRRHEGTDANLVFGLLAAGRGVGSIISGPLSESLLASQRMWQNAATSAYSSQYGPIIIFSGTTALVGGLSWFVRKAGIL</sequence>
<dbReference type="OrthoDB" id="2213137at2759"/>
<feature type="transmembrane region" description="Helical" evidence="3">
    <location>
        <begin position="92"/>
        <end position="113"/>
    </location>
</feature>
<dbReference type="InterPro" id="IPR036259">
    <property type="entry name" value="MFS_trans_sf"/>
</dbReference>
<feature type="transmembrane region" description="Helical" evidence="3">
    <location>
        <begin position="212"/>
        <end position="232"/>
    </location>
</feature>
<protein>
    <submittedName>
        <fullName evidence="5">MFS transporter asaE</fullName>
    </submittedName>
</protein>
<accession>A0A8H6VR33</accession>
<feature type="transmembrane region" description="Helical" evidence="3">
    <location>
        <begin position="294"/>
        <end position="314"/>
    </location>
</feature>
<feature type="transmembrane region" description="Helical" evidence="3">
    <location>
        <begin position="256"/>
        <end position="274"/>
    </location>
</feature>
<keyword evidence="3" id="KW-0472">Membrane</keyword>